<gene>
    <name evidence="2" type="ORF">AWC08_00240</name>
</gene>
<feature type="compositionally biased region" description="Basic and acidic residues" evidence="1">
    <location>
        <begin position="163"/>
        <end position="181"/>
    </location>
</feature>
<evidence type="ECO:0000256" key="1">
    <source>
        <dbReference type="SAM" id="MobiDB-lite"/>
    </source>
</evidence>
<proteinExistence type="predicted"/>
<accession>A0A1X1XC84</accession>
<name>A0A1X1XC84_MYCGO</name>
<organism evidence="2 3">
    <name type="scientific">Mycobacterium gordonae</name>
    <dbReference type="NCBI Taxonomy" id="1778"/>
    <lineage>
        <taxon>Bacteria</taxon>
        <taxon>Bacillati</taxon>
        <taxon>Actinomycetota</taxon>
        <taxon>Actinomycetes</taxon>
        <taxon>Mycobacteriales</taxon>
        <taxon>Mycobacteriaceae</taxon>
        <taxon>Mycobacterium</taxon>
    </lineage>
</organism>
<evidence type="ECO:0000313" key="3">
    <source>
        <dbReference type="Proteomes" id="UP000193928"/>
    </source>
</evidence>
<feature type="region of interest" description="Disordered" evidence="1">
    <location>
        <begin position="145"/>
        <end position="181"/>
    </location>
</feature>
<dbReference type="Proteomes" id="UP000193928">
    <property type="component" value="Unassembled WGS sequence"/>
</dbReference>
<comment type="caution">
    <text evidence="2">The sequence shown here is derived from an EMBL/GenBank/DDBJ whole genome shotgun (WGS) entry which is preliminary data.</text>
</comment>
<dbReference type="EMBL" id="LQOY01000013">
    <property type="protein sequence ID" value="ORV96432.1"/>
    <property type="molecule type" value="Genomic_DNA"/>
</dbReference>
<protein>
    <submittedName>
        <fullName evidence="2">Uncharacterized protein</fullName>
    </submittedName>
</protein>
<keyword evidence="3" id="KW-1185">Reference proteome</keyword>
<sequence>MDATQDRKVTRLQQVQYHYPQLRSEMAGHRQEPRPAQKPKVNYGAPLNDQAMEAQVQRLVEQFAQFRHSVGDRIPDEHRIWGWAKTFRIALHTKARTFSDLTDIVAALKRCRFRVDVSRYRDAFHLMAEAEQEHLRRMITLAERMEDNGPPEDQWTENEGFLDDDKRLAEDKGSQKDEWEW</sequence>
<reference evidence="2 3" key="1">
    <citation type="submission" date="2016-01" db="EMBL/GenBank/DDBJ databases">
        <title>The new phylogeny of the genus Mycobacterium.</title>
        <authorList>
            <person name="Tarcisio F."/>
            <person name="Conor M."/>
            <person name="Antonella G."/>
            <person name="Elisabetta G."/>
            <person name="Giulia F.S."/>
            <person name="Sara T."/>
            <person name="Anna F."/>
            <person name="Clotilde B."/>
            <person name="Roberto B."/>
            <person name="Veronica D.S."/>
            <person name="Fabio R."/>
            <person name="Monica P."/>
            <person name="Olivier J."/>
            <person name="Enrico T."/>
            <person name="Nicola S."/>
        </authorList>
    </citation>
    <scope>NUCLEOTIDE SEQUENCE [LARGE SCALE GENOMIC DNA]</scope>
    <source>
        <strain evidence="2 3">DSM 44160</strain>
    </source>
</reference>
<dbReference type="RefSeq" id="WP_069435185.1">
    <property type="nucleotide sequence ID" value="NZ_JACKSU010000068.1"/>
</dbReference>
<dbReference type="AlphaFoldDB" id="A0A1X1XC84"/>
<evidence type="ECO:0000313" key="2">
    <source>
        <dbReference type="EMBL" id="ORV96432.1"/>
    </source>
</evidence>